<dbReference type="HOGENOM" id="CLU_096095_0_0_7"/>
<name>C4XUN3_SOLM1</name>
<dbReference type="Pfam" id="PF05066">
    <property type="entry name" value="HARE-HTH"/>
    <property type="match status" value="1"/>
</dbReference>
<dbReference type="OrthoDB" id="34413at2"/>
<evidence type="ECO:0000313" key="4">
    <source>
        <dbReference type="EMBL" id="BAH73484.1"/>
    </source>
</evidence>
<dbReference type="InterPro" id="IPR007759">
    <property type="entry name" value="Asxl_HARE-HTH"/>
</dbReference>
<accession>C4XUN3</accession>
<dbReference type="Proteomes" id="UP000009071">
    <property type="component" value="Plasmid pDMC2"/>
</dbReference>
<organism evidence="4 5">
    <name type="scientific">Solidesulfovibrio magneticus (strain ATCC 700980 / DSM 13731 / RS-1)</name>
    <name type="common">Desulfovibrio magneticus</name>
    <dbReference type="NCBI Taxonomy" id="573370"/>
    <lineage>
        <taxon>Bacteria</taxon>
        <taxon>Pseudomonadati</taxon>
        <taxon>Thermodesulfobacteriota</taxon>
        <taxon>Desulfovibrionia</taxon>
        <taxon>Desulfovibrionales</taxon>
        <taxon>Desulfovibrionaceae</taxon>
        <taxon>Solidesulfovibrio</taxon>
    </lineage>
</organism>
<dbReference type="PROSITE" id="PS51913">
    <property type="entry name" value="HTH_HARE"/>
    <property type="match status" value="1"/>
</dbReference>
<keyword evidence="1" id="KW-0804">Transcription</keyword>
<gene>
    <name evidence="4" type="ordered locus">DMR_p2_00030</name>
</gene>
<dbReference type="Gene3D" id="3.40.1440.10">
    <property type="entry name" value="GIY-YIG endonuclease"/>
    <property type="match status" value="1"/>
</dbReference>
<dbReference type="RefSeq" id="WP_012749578.1">
    <property type="nucleotide sequence ID" value="NC_012795.1"/>
</dbReference>
<dbReference type="CDD" id="cd00719">
    <property type="entry name" value="GIY-YIG_SF"/>
    <property type="match status" value="1"/>
</dbReference>
<feature type="domain" description="HTH HARE-type" evidence="3">
    <location>
        <begin position="4"/>
        <end position="77"/>
    </location>
</feature>
<dbReference type="InterPro" id="IPR035901">
    <property type="entry name" value="GIY-YIG_endonuc_sf"/>
</dbReference>
<proteinExistence type="predicted"/>
<dbReference type="Pfam" id="PF01541">
    <property type="entry name" value="GIY-YIG"/>
    <property type="match status" value="1"/>
</dbReference>
<dbReference type="SUPFAM" id="SSF82771">
    <property type="entry name" value="GIY-YIG endonuclease"/>
    <property type="match status" value="1"/>
</dbReference>
<evidence type="ECO:0000256" key="1">
    <source>
        <dbReference type="ARBA" id="ARBA00023163"/>
    </source>
</evidence>
<keyword evidence="4" id="KW-0614">Plasmid</keyword>
<dbReference type="KEGG" id="dma:DMR_p2_00030"/>
<feature type="domain" description="GIY-YIG" evidence="2">
    <location>
        <begin position="136"/>
        <end position="224"/>
    </location>
</feature>
<reference evidence="4 5" key="1">
    <citation type="journal article" date="2009" name="Genome Res.">
        <title>Whole genome sequence of Desulfovibrio magneticus strain RS-1 revealed common gene clusters in magnetotactic bacteria.</title>
        <authorList>
            <person name="Nakazawa H."/>
            <person name="Arakaki A."/>
            <person name="Narita-Yamada S."/>
            <person name="Yashiro I."/>
            <person name="Jinno K."/>
            <person name="Aoki N."/>
            <person name="Tsuruyama A."/>
            <person name="Okamura Y."/>
            <person name="Tanikawa S."/>
            <person name="Fujita N."/>
            <person name="Takeyama H."/>
            <person name="Matsunaga T."/>
        </authorList>
    </citation>
    <scope>NUCLEOTIDE SEQUENCE [LARGE SCALE GENOMIC DNA]</scope>
    <source>
        <strain evidence="5">ATCC 700980 / DSM 13731 / RS-1</strain>
    </source>
</reference>
<evidence type="ECO:0000259" key="2">
    <source>
        <dbReference type="PROSITE" id="PS50164"/>
    </source>
</evidence>
<evidence type="ECO:0000313" key="5">
    <source>
        <dbReference type="Proteomes" id="UP000009071"/>
    </source>
</evidence>
<dbReference type="EMBL" id="AP010906">
    <property type="protein sequence ID" value="BAH73484.1"/>
    <property type="molecule type" value="Genomic_DNA"/>
</dbReference>
<dbReference type="GO" id="GO:0006355">
    <property type="term" value="P:regulation of DNA-templated transcription"/>
    <property type="evidence" value="ECO:0007669"/>
    <property type="project" value="InterPro"/>
</dbReference>
<evidence type="ECO:0000259" key="3">
    <source>
        <dbReference type="PROSITE" id="PS51913"/>
    </source>
</evidence>
<protein>
    <submittedName>
        <fullName evidence="4">Uncharacterized protein</fullName>
    </submittedName>
</protein>
<geneLocation type="plasmid" evidence="4 5">
    <name>pDMC2</name>
</geneLocation>
<keyword evidence="5" id="KW-1185">Reference proteome</keyword>
<dbReference type="PROSITE" id="PS50164">
    <property type="entry name" value="GIY_YIG"/>
    <property type="match status" value="1"/>
</dbReference>
<dbReference type="AlphaFoldDB" id="C4XUN3"/>
<sequence>MPELSWREACIRVLTDSDGALHCKDISDKIYIDGYKKQMGVKPSGLVYNTIYNSIKNDKENSPFIQVGKSMFALKTTKDESEDDSKSKRKKKETESAECLVKACGLFWQAKYVDWKSSPKLLGRESVGSECIDFSNQSGIYILYEHHAPIYVGRAAKCNLAKRISDHVRDKHAGRWDRFTWLGFLEVGSKGELSKSSKEVFNSESLILTVEAVLIETLEAPRNKRGGDGFDQIEYLQVLDPGLLDKRYFA</sequence>
<dbReference type="InterPro" id="IPR000305">
    <property type="entry name" value="GIY-YIG_endonuc"/>
</dbReference>